<geneLocation type="plasmid" evidence="1 2">
    <name>p5</name>
</geneLocation>
<reference evidence="1 2" key="1">
    <citation type="submission" date="2018-09" db="EMBL/GenBank/DDBJ databases">
        <title>Whole genome based analysis of evolution and adaptive divergence in Indian and Brazilian strains of Azospirillum brasilense.</title>
        <authorList>
            <person name="Singh C."/>
            <person name="Tripathi A.K."/>
        </authorList>
    </citation>
    <scope>NUCLEOTIDE SEQUENCE [LARGE SCALE GENOMIC DNA]</scope>
    <source>
        <strain evidence="1 2">MTCC4035</strain>
        <plasmid evidence="1 2">p5</plasmid>
    </source>
</reference>
<keyword evidence="1" id="KW-0614">Plasmid</keyword>
<gene>
    <name evidence="1" type="ORF">D3093_32795</name>
</gene>
<name>A0A4D8PQ48_9PROT</name>
<sequence length="585" mass="64074">MNPLVRLAAVAAPHARRYILFAGAGVSKDAGLPSAWDVMMSTAELLRRGDGGDPAVPIADWFLASGYKDMTYADIMGHLFPEIRSQDDFLRGLLPAGDPGEAHQLIAELAVRGIIRAVITTNFDDRIERAIEQRGIPVQVLATEEDFQHSEPLIHAVGIRVYKPHGTLGRGRLRNTPADLAALPPVIADGLLRAVDDHGLIVQGYAGADAGILAIFEKRRRNLYPVFWLSPEPPSATVAGACGTDFVHIPSTSASASLRDLLHIYGELSAIAPNHRPAARLADLEREIASGSPAAAPKIAEFTEELLSAFEALAPDLTDTPEPDEVLLQALLAATDLVADHARLARVVAQSGRGDCIDACYDGFGPLLRLADENHKGLSRYSPLNGDFGKFVVLEMFVTFIGFLIQAGRWEALSAILARDLYQQRLGYFPWTHLASYIRTLDEVRNRRLSLRRLSVAGDLFEQRHTKGAPLHKIAPYHLLEDADVFLMLRAAFPHATVQDVIDSRDYWVPFVMIGTAELPEFLGRSVSRAYAEPVAGALGLPNVDQLRDKVKIHRRFNAATFRGGLVRSPGDFRPEFLDQIATRP</sequence>
<dbReference type="RefSeq" id="WP_137118764.1">
    <property type="nucleotide sequence ID" value="NZ_CP032326.1"/>
</dbReference>
<organism evidence="1 2">
    <name type="scientific">Azospirillum argentinense</name>
    <dbReference type="NCBI Taxonomy" id="2970906"/>
    <lineage>
        <taxon>Bacteria</taxon>
        <taxon>Pseudomonadati</taxon>
        <taxon>Pseudomonadota</taxon>
        <taxon>Alphaproteobacteria</taxon>
        <taxon>Rhodospirillales</taxon>
        <taxon>Azospirillaceae</taxon>
        <taxon>Azospirillum</taxon>
    </lineage>
</organism>
<dbReference type="SUPFAM" id="SSF52467">
    <property type="entry name" value="DHS-like NAD/FAD-binding domain"/>
    <property type="match status" value="1"/>
</dbReference>
<evidence type="ECO:0000313" key="1">
    <source>
        <dbReference type="EMBL" id="QCO00047.1"/>
    </source>
</evidence>
<dbReference type="EMBL" id="CP032326">
    <property type="protein sequence ID" value="QCO00047.1"/>
    <property type="molecule type" value="Genomic_DNA"/>
</dbReference>
<accession>A0A4D8PQ48</accession>
<evidence type="ECO:0000313" key="2">
    <source>
        <dbReference type="Proteomes" id="UP000298595"/>
    </source>
</evidence>
<dbReference type="Gene3D" id="3.40.50.1220">
    <property type="entry name" value="TPP-binding domain"/>
    <property type="match status" value="1"/>
</dbReference>
<dbReference type="Pfam" id="PF13289">
    <property type="entry name" value="SIR2_2"/>
    <property type="match status" value="1"/>
</dbReference>
<dbReference type="KEGG" id="aare:D3093_32795"/>
<protein>
    <submittedName>
        <fullName evidence="1">Uncharacterized protein</fullName>
    </submittedName>
</protein>
<dbReference type="Proteomes" id="UP000298595">
    <property type="component" value="Plasmid p5"/>
</dbReference>
<dbReference type="InterPro" id="IPR029035">
    <property type="entry name" value="DHS-like_NAD/FAD-binding_dom"/>
</dbReference>
<proteinExistence type="predicted"/>
<dbReference type="AlphaFoldDB" id="A0A4D8PQ48"/>